<reference evidence="2" key="2">
    <citation type="submission" date="2020-07" db="EMBL/GenBank/DDBJ databases">
        <authorList>
            <person name="Vera ALvarez R."/>
            <person name="Arias-Moreno D.M."/>
            <person name="Jimenez-Jacinto V."/>
            <person name="Jimenez-Bremont J.F."/>
            <person name="Swaminathan K."/>
            <person name="Moose S.P."/>
            <person name="Guerrero-Gonzalez M.L."/>
            <person name="Marino-Ramirez L."/>
            <person name="Landsman D."/>
            <person name="Rodriguez-Kessler M."/>
            <person name="Delgado-Sanchez P."/>
        </authorList>
    </citation>
    <scope>NUCLEOTIDE SEQUENCE</scope>
    <source>
        <tissue evidence="2">Cladode</tissue>
    </source>
</reference>
<protein>
    <submittedName>
        <fullName evidence="2">Uncharacterized protein</fullName>
    </submittedName>
</protein>
<proteinExistence type="predicted"/>
<organism evidence="2">
    <name type="scientific">Opuntia streptacantha</name>
    <name type="common">Prickly pear cactus</name>
    <name type="synonym">Opuntia cardona</name>
    <dbReference type="NCBI Taxonomy" id="393608"/>
    <lineage>
        <taxon>Eukaryota</taxon>
        <taxon>Viridiplantae</taxon>
        <taxon>Streptophyta</taxon>
        <taxon>Embryophyta</taxon>
        <taxon>Tracheophyta</taxon>
        <taxon>Spermatophyta</taxon>
        <taxon>Magnoliopsida</taxon>
        <taxon>eudicotyledons</taxon>
        <taxon>Gunneridae</taxon>
        <taxon>Pentapetalae</taxon>
        <taxon>Caryophyllales</taxon>
        <taxon>Cactineae</taxon>
        <taxon>Cactaceae</taxon>
        <taxon>Opuntioideae</taxon>
        <taxon>Opuntia</taxon>
    </lineage>
</organism>
<reference evidence="2" key="1">
    <citation type="journal article" date="2013" name="J. Plant Res.">
        <title>Effect of fungi and light on seed germination of three Opuntia species from semiarid lands of central Mexico.</title>
        <authorList>
            <person name="Delgado-Sanchez P."/>
            <person name="Jimenez-Bremont J.F."/>
            <person name="Guerrero-Gonzalez Mde L."/>
            <person name="Flores J."/>
        </authorList>
    </citation>
    <scope>NUCLEOTIDE SEQUENCE</scope>
    <source>
        <tissue evidence="2">Cladode</tissue>
    </source>
</reference>
<feature type="compositionally biased region" description="Polar residues" evidence="1">
    <location>
        <begin position="157"/>
        <end position="175"/>
    </location>
</feature>
<evidence type="ECO:0000256" key="1">
    <source>
        <dbReference type="SAM" id="MobiDB-lite"/>
    </source>
</evidence>
<dbReference type="EMBL" id="GISG01016870">
    <property type="protein sequence ID" value="MBA4617527.1"/>
    <property type="molecule type" value="Transcribed_RNA"/>
</dbReference>
<name>A0A7C9CI94_OPUST</name>
<accession>A0A7C9CI94</accession>
<dbReference type="AlphaFoldDB" id="A0A7C9CI94"/>
<sequence length="221" mass="24336">MSFCQKQWASYDVRLKDCNRTPFLAVGIRPHLPRRGSCPTPASRNFPDLAIAKEFTYPVSGTSNKGLMLLFSVSIAHSRTEPLPAPDTARSLFLQTATELTQECAVEQGLSTLCPLFSASPFAILPLSLTPTSFVLDSRACAFLTMETGFLRNTLHSSTLPSSDPDRNSSLLIKQQHSRDDAGARKIRRDSSGTFHKCIVRSRPTVSARSFLRQSTVKTSL</sequence>
<evidence type="ECO:0000313" key="2">
    <source>
        <dbReference type="EMBL" id="MBA4617527.1"/>
    </source>
</evidence>
<feature type="region of interest" description="Disordered" evidence="1">
    <location>
        <begin position="157"/>
        <end position="186"/>
    </location>
</feature>